<dbReference type="InterPro" id="IPR036873">
    <property type="entry name" value="Rhodanese-like_dom_sf"/>
</dbReference>
<evidence type="ECO:0000259" key="1">
    <source>
        <dbReference type="PROSITE" id="PS50206"/>
    </source>
</evidence>
<dbReference type="RefSeq" id="WP_109745466.1">
    <property type="nucleotide sequence ID" value="NZ_QGGO01000045.1"/>
</dbReference>
<dbReference type="InterPro" id="IPR001763">
    <property type="entry name" value="Rhodanese-like_dom"/>
</dbReference>
<feature type="domain" description="Rhodanese" evidence="1">
    <location>
        <begin position="9"/>
        <end position="91"/>
    </location>
</feature>
<dbReference type="InterPro" id="IPR050229">
    <property type="entry name" value="GlpE_sulfurtransferase"/>
</dbReference>
<dbReference type="PANTHER" id="PTHR43031:SF1">
    <property type="entry name" value="PYRIDINE NUCLEOTIDE-DISULPHIDE OXIDOREDUCTASE"/>
    <property type="match status" value="1"/>
</dbReference>
<dbReference type="Proteomes" id="UP000245489">
    <property type="component" value="Unassembled WGS sequence"/>
</dbReference>
<name>A0A316DET1_9BACT</name>
<protein>
    <submittedName>
        <fullName evidence="2">Adenylyltransferase/sulfurtransferase</fullName>
    </submittedName>
</protein>
<evidence type="ECO:0000313" key="3">
    <source>
        <dbReference type="Proteomes" id="UP000245489"/>
    </source>
</evidence>
<dbReference type="OrthoDB" id="9808735at2"/>
<dbReference type="AlphaFoldDB" id="A0A316DET1"/>
<organism evidence="2 3">
    <name type="scientific">Arcicella aurantiaca</name>
    <dbReference type="NCBI Taxonomy" id="591202"/>
    <lineage>
        <taxon>Bacteria</taxon>
        <taxon>Pseudomonadati</taxon>
        <taxon>Bacteroidota</taxon>
        <taxon>Cytophagia</taxon>
        <taxon>Cytophagales</taxon>
        <taxon>Flectobacillaceae</taxon>
        <taxon>Arcicella</taxon>
    </lineage>
</organism>
<gene>
    <name evidence="2" type="ORF">LV89_04780</name>
</gene>
<keyword evidence="3" id="KW-1185">Reference proteome</keyword>
<evidence type="ECO:0000313" key="2">
    <source>
        <dbReference type="EMBL" id="PWK16757.1"/>
    </source>
</evidence>
<comment type="caution">
    <text evidence="2">The sequence shown here is derived from an EMBL/GenBank/DDBJ whole genome shotgun (WGS) entry which is preliminary data.</text>
</comment>
<dbReference type="EMBL" id="QGGO01000045">
    <property type="protein sequence ID" value="PWK16757.1"/>
    <property type="molecule type" value="Genomic_DNA"/>
</dbReference>
<reference evidence="2 3" key="1">
    <citation type="submission" date="2018-05" db="EMBL/GenBank/DDBJ databases">
        <title>Genomic Encyclopedia of Archaeal and Bacterial Type Strains, Phase II (KMG-II): from individual species to whole genera.</title>
        <authorList>
            <person name="Goeker M."/>
        </authorList>
    </citation>
    <scope>NUCLEOTIDE SEQUENCE [LARGE SCALE GENOMIC DNA]</scope>
    <source>
        <strain evidence="2 3">DSM 22214</strain>
    </source>
</reference>
<dbReference type="PROSITE" id="PS50206">
    <property type="entry name" value="RHODANESE_3"/>
    <property type="match status" value="1"/>
</dbReference>
<accession>A0A316DET1</accession>
<dbReference type="PANTHER" id="PTHR43031">
    <property type="entry name" value="FAD-DEPENDENT OXIDOREDUCTASE"/>
    <property type="match status" value="1"/>
</dbReference>
<dbReference type="Pfam" id="PF00581">
    <property type="entry name" value="Rhodanese"/>
    <property type="match status" value="1"/>
</dbReference>
<dbReference type="CDD" id="cd00158">
    <property type="entry name" value="RHOD"/>
    <property type="match status" value="1"/>
</dbReference>
<keyword evidence="2" id="KW-0808">Transferase</keyword>
<dbReference type="GO" id="GO:0016779">
    <property type="term" value="F:nucleotidyltransferase activity"/>
    <property type="evidence" value="ECO:0007669"/>
    <property type="project" value="UniProtKB-KW"/>
</dbReference>
<dbReference type="SUPFAM" id="SSF52821">
    <property type="entry name" value="Rhodanese/Cell cycle control phosphatase"/>
    <property type="match status" value="1"/>
</dbReference>
<sequence>MSAEEFKERLSELTILDIRTPYEIEDWDLGGIQIPLDELLLNLELIEKLKNQEIVIICHTGLQSEIARKILQKRGFTNLKNLEGGLEAFLTL</sequence>
<dbReference type="Gene3D" id="3.40.250.10">
    <property type="entry name" value="Rhodanese-like domain"/>
    <property type="match status" value="1"/>
</dbReference>
<keyword evidence="2" id="KW-0548">Nucleotidyltransferase</keyword>
<proteinExistence type="predicted"/>